<organism evidence="4">
    <name type="scientific">Oryza punctata</name>
    <name type="common">Red rice</name>
    <dbReference type="NCBI Taxonomy" id="4537"/>
    <lineage>
        <taxon>Eukaryota</taxon>
        <taxon>Viridiplantae</taxon>
        <taxon>Streptophyta</taxon>
        <taxon>Embryophyta</taxon>
        <taxon>Tracheophyta</taxon>
        <taxon>Spermatophyta</taxon>
        <taxon>Magnoliopsida</taxon>
        <taxon>Liliopsida</taxon>
        <taxon>Poales</taxon>
        <taxon>Poaceae</taxon>
        <taxon>BOP clade</taxon>
        <taxon>Oryzoideae</taxon>
        <taxon>Oryzeae</taxon>
        <taxon>Oryzinae</taxon>
        <taxon>Oryza</taxon>
    </lineage>
</organism>
<dbReference type="PANTHER" id="PTHR48047:SF56">
    <property type="entry name" value="GLYCOSYLTRANSFERASE"/>
    <property type="match status" value="1"/>
</dbReference>
<keyword evidence="5" id="KW-1185">Reference proteome</keyword>
<feature type="region of interest" description="Disordered" evidence="3">
    <location>
        <begin position="1032"/>
        <end position="1059"/>
    </location>
</feature>
<reference evidence="4" key="1">
    <citation type="submission" date="2015-04" db="UniProtKB">
        <authorList>
            <consortium name="EnsemblPlants"/>
        </authorList>
    </citation>
    <scope>IDENTIFICATION</scope>
</reference>
<accession>A0A0E0LW81</accession>
<feature type="region of interest" description="Disordered" evidence="3">
    <location>
        <begin position="1080"/>
        <end position="1099"/>
    </location>
</feature>
<feature type="compositionally biased region" description="Basic and acidic residues" evidence="3">
    <location>
        <begin position="1032"/>
        <end position="1047"/>
    </location>
</feature>
<evidence type="ECO:0000256" key="1">
    <source>
        <dbReference type="ARBA" id="ARBA00009995"/>
    </source>
</evidence>
<protein>
    <recommendedName>
        <fullName evidence="6">UDP-glycosyltransferases domain-containing protein</fullName>
    </recommendedName>
</protein>
<evidence type="ECO:0000256" key="3">
    <source>
        <dbReference type="SAM" id="MobiDB-lite"/>
    </source>
</evidence>
<dbReference type="Gene3D" id="3.40.50.2000">
    <property type="entry name" value="Glycogen Phosphorylase B"/>
    <property type="match status" value="4"/>
</dbReference>
<proteinExistence type="inferred from homology"/>
<dbReference type="AlphaFoldDB" id="A0A0E0LW81"/>
<evidence type="ECO:0000256" key="2">
    <source>
        <dbReference type="ARBA" id="ARBA00022679"/>
    </source>
</evidence>
<dbReference type="CDD" id="cd03784">
    <property type="entry name" value="GT1_Gtf-like"/>
    <property type="match status" value="2"/>
</dbReference>
<dbReference type="InterPro" id="IPR002213">
    <property type="entry name" value="UDP_glucos_trans"/>
</dbReference>
<dbReference type="SUPFAM" id="SSF53756">
    <property type="entry name" value="UDP-Glycosyltransferase/glycogen phosphorylase"/>
    <property type="match status" value="2"/>
</dbReference>
<dbReference type="Pfam" id="PF00201">
    <property type="entry name" value="UDPGT"/>
    <property type="match status" value="2"/>
</dbReference>
<name>A0A0E0LW81_ORYPU</name>
<evidence type="ECO:0008006" key="6">
    <source>
        <dbReference type="Google" id="ProtNLM"/>
    </source>
</evidence>
<reference evidence="4" key="2">
    <citation type="submission" date="2018-05" db="EMBL/GenBank/DDBJ databases">
        <title>OpunRS2 (Oryza punctata Reference Sequence Version 2).</title>
        <authorList>
            <person name="Zhang J."/>
            <person name="Kudrna D."/>
            <person name="Lee S."/>
            <person name="Talag J."/>
            <person name="Welchert J."/>
            <person name="Wing R.A."/>
        </authorList>
    </citation>
    <scope>NUCLEOTIDE SEQUENCE [LARGE SCALE GENOMIC DNA]</scope>
</reference>
<sequence length="1099" mass="118174">MATTTNGGVPSRLRRPHVLILPLPSRGHLLPLLDFSHRLSTRHSVAITVAVAASNLPLLSAFLASTPLAAALPIQIPDASLPENSSHALLAVHLRRLRDPLLSWARSRPDDPPTVVVSDFFLGWAQLLADDLGVPRIVFYASGAFAVAALELLWNGALPLDPKSSVVLDTLPGSPAFPYEHVPSVVRSYVAGDPDWEVVLQGFRLNARAWGAVVNSFDEMEREFLEWLKRFFGHGRVWAVGPVAESGCRGEDRLPEAEQLFSWLDMCPTRSVVYVCFGTMYKPPPAQAAALGAALEASGARFVWAVGADAAVLPEGLEERTAGRGRVVRGWAPQVEILRHAAVGAFLTHCGWNSTLEGVAAGVALLAWPMKADQFIDARLVVDMHGAAVRAAEGAAAVPDPGTLARALADAVDGTKCADVRAKASVLAAAAAAAVEEGGSSRVAFASMSSPAAMSTNAAPSRRRPHALVVPFPSQGHLLPLLDFAHRLSTRHGVVITVAVTPSNLPLLSAFLASTPLAAALALPLPDTSSRPEHSRQLPPGTHHALLAVHLSGIRAPLLSWVSSHPDPPTVVVSDFFLGWAQLLADDLRVPRVAFYGVGAFTVAALEHFWNGSLPLEPSSPVVLDPLPGSPSFPYEHVPSVVRSYVAGDPDWELVREGFLLNSRAWCAVVNSFDEIEGEFLEYLNRLFGHGRVWAVGPVADSGCREEERSSEAEQLFSWLDTCPALSVVYVCFGSMYKPPPAQAAALGAALEASGARFVWAVGADVAVQPEGLEERTAGRGRVVRGWAPQMEILRHGAGAGAVPDPGALARVFADAVDVGKLADVRAKTSALAAAAAEVVEEGGSSWIALEKMAKELMEWLLDSADVKEEEDELAVDPGVGAVCDPVTKLRIEAIVWHLDKIPITLQQIDQFGKQVAYRTNRIGNIKALLDFLKEARHGGEPIDASSLELNRLMKEAKAAYRDVRSLQPRALAEANLKNLDFELHGGEIIIDEYGSEDLARHCHTGHELQNDADAEQHGREVRDEYEDLTPHCDTSHELQNDARADAEAEQQGQGGEVRDEYEELWRQLGVVYSGPNITYKHDMQASEPGHSPNSSDKI</sequence>
<evidence type="ECO:0000313" key="5">
    <source>
        <dbReference type="Proteomes" id="UP000026962"/>
    </source>
</evidence>
<dbReference type="EnsemblPlants" id="OPUNC08G16760.1">
    <property type="protein sequence ID" value="OPUNC08G16760.1"/>
    <property type="gene ID" value="OPUNC08G16760"/>
</dbReference>
<dbReference type="Gramene" id="OPUNC08G16760.1">
    <property type="protein sequence ID" value="OPUNC08G16760.1"/>
    <property type="gene ID" value="OPUNC08G16760"/>
</dbReference>
<dbReference type="FunFam" id="3.40.50.2000:FF:000755">
    <property type="entry name" value="Os03g0757000 protein"/>
    <property type="match status" value="1"/>
</dbReference>
<dbReference type="eggNOG" id="KOG1192">
    <property type="taxonomic scope" value="Eukaryota"/>
</dbReference>
<dbReference type="PANTHER" id="PTHR48047">
    <property type="entry name" value="GLYCOSYLTRANSFERASE"/>
    <property type="match status" value="1"/>
</dbReference>
<comment type="similarity">
    <text evidence="1">Belongs to the UDP-glycosyltransferase family.</text>
</comment>
<keyword evidence="2" id="KW-0808">Transferase</keyword>
<dbReference type="Proteomes" id="UP000026962">
    <property type="component" value="Chromosome 8"/>
</dbReference>
<evidence type="ECO:0000313" key="4">
    <source>
        <dbReference type="EnsemblPlants" id="OPUNC08G16760.1"/>
    </source>
</evidence>
<dbReference type="GO" id="GO:0035251">
    <property type="term" value="F:UDP-glucosyltransferase activity"/>
    <property type="evidence" value="ECO:0007669"/>
    <property type="project" value="TreeGrafter"/>
</dbReference>
<dbReference type="FunFam" id="3.40.50.2000:FF:000064">
    <property type="entry name" value="Glycosyltransferase"/>
    <property type="match status" value="1"/>
</dbReference>